<comment type="similarity">
    <text evidence="3">Belongs to the aldolase class II family. AraD/FucA subfamily.</text>
</comment>
<dbReference type="Pfam" id="PF00596">
    <property type="entry name" value="Aldolase_II"/>
    <property type="match status" value="1"/>
</dbReference>
<evidence type="ECO:0000313" key="9">
    <source>
        <dbReference type="Proteomes" id="UP000177943"/>
    </source>
</evidence>
<dbReference type="GO" id="GO:0016832">
    <property type="term" value="F:aldehyde-lyase activity"/>
    <property type="evidence" value="ECO:0007669"/>
    <property type="project" value="TreeGrafter"/>
</dbReference>
<name>A0A1G2MX86_9BACT</name>
<dbReference type="Proteomes" id="UP000177943">
    <property type="component" value="Unassembled WGS sequence"/>
</dbReference>
<comment type="catalytic activity">
    <reaction evidence="1">
        <text>L-ribulose 5-phosphate = D-xylulose 5-phosphate</text>
        <dbReference type="Rhea" id="RHEA:22368"/>
        <dbReference type="ChEBI" id="CHEBI:57737"/>
        <dbReference type="ChEBI" id="CHEBI:58226"/>
        <dbReference type="EC" id="5.1.3.4"/>
    </reaction>
</comment>
<organism evidence="8 9">
    <name type="scientific">Candidatus Taylorbacteria bacterium RIFCSPHIGHO2_02_FULL_45_35</name>
    <dbReference type="NCBI Taxonomy" id="1802311"/>
    <lineage>
        <taxon>Bacteria</taxon>
        <taxon>Candidatus Tayloriibacteriota</taxon>
    </lineage>
</organism>
<dbReference type="InterPro" id="IPR036409">
    <property type="entry name" value="Aldolase_II/adducin_N_sf"/>
</dbReference>
<dbReference type="SUPFAM" id="SSF53639">
    <property type="entry name" value="AraD/HMP-PK domain-like"/>
    <property type="match status" value="1"/>
</dbReference>
<evidence type="ECO:0000256" key="6">
    <source>
        <dbReference type="ARBA" id="ARBA00022833"/>
    </source>
</evidence>
<keyword evidence="5" id="KW-0479">Metal-binding</keyword>
<sequence length="226" mass="25157">MSFTELKKEVCRQNLRLFEQKLVILTEGNVSQVSADRKYFAIKPSGVLYEELTPSKIIVLDLSGRIVEGKGKPSTDAPTHAEMYLEKKEISGIAHTHSPFATIFSQMKKSIPCYGTTHADAFSGEVPVTRLLTEEEIFDDFETNTGKVICEVIDPTKHRAVLVSGHGPFAFGTSAKDAVDHALILEKVAMMALMGEYEGPLQDSLLKHYHFNRKHGKGKHKYYGQG</sequence>
<dbReference type="NCBIfam" id="NF006047">
    <property type="entry name" value="PRK08193.1"/>
    <property type="match status" value="1"/>
</dbReference>
<comment type="caution">
    <text evidence="8">The sequence shown here is derived from an EMBL/GenBank/DDBJ whole genome shotgun (WGS) entry which is preliminary data.</text>
</comment>
<accession>A0A1G2MX86</accession>
<dbReference type="GO" id="GO:0019323">
    <property type="term" value="P:pentose catabolic process"/>
    <property type="evidence" value="ECO:0007669"/>
    <property type="project" value="TreeGrafter"/>
</dbReference>
<evidence type="ECO:0000256" key="4">
    <source>
        <dbReference type="ARBA" id="ARBA00013186"/>
    </source>
</evidence>
<dbReference type="GO" id="GO:0008742">
    <property type="term" value="F:L-ribulose-phosphate 4-epimerase activity"/>
    <property type="evidence" value="ECO:0007669"/>
    <property type="project" value="UniProtKB-EC"/>
</dbReference>
<feature type="domain" description="Class II aldolase/adducin N-terminal" evidence="7">
    <location>
        <begin position="8"/>
        <end position="193"/>
    </location>
</feature>
<dbReference type="EMBL" id="MHRP01000007">
    <property type="protein sequence ID" value="OHA27662.1"/>
    <property type="molecule type" value="Genomic_DNA"/>
</dbReference>
<evidence type="ECO:0000259" key="7">
    <source>
        <dbReference type="SMART" id="SM01007"/>
    </source>
</evidence>
<dbReference type="SMART" id="SM01007">
    <property type="entry name" value="Aldolase_II"/>
    <property type="match status" value="1"/>
</dbReference>
<dbReference type="EC" id="5.1.3.4" evidence="4"/>
<dbReference type="GO" id="GO:0005829">
    <property type="term" value="C:cytosol"/>
    <property type="evidence" value="ECO:0007669"/>
    <property type="project" value="TreeGrafter"/>
</dbReference>
<dbReference type="PANTHER" id="PTHR22789">
    <property type="entry name" value="FUCULOSE PHOSPHATE ALDOLASE"/>
    <property type="match status" value="1"/>
</dbReference>
<evidence type="ECO:0000256" key="1">
    <source>
        <dbReference type="ARBA" id="ARBA00001726"/>
    </source>
</evidence>
<comment type="cofactor">
    <cofactor evidence="2">
        <name>Zn(2+)</name>
        <dbReference type="ChEBI" id="CHEBI:29105"/>
    </cofactor>
</comment>
<proteinExistence type="inferred from homology"/>
<dbReference type="InterPro" id="IPR050197">
    <property type="entry name" value="Aldolase_class_II_sugar_metab"/>
</dbReference>
<evidence type="ECO:0000256" key="2">
    <source>
        <dbReference type="ARBA" id="ARBA00001947"/>
    </source>
</evidence>
<dbReference type="Gene3D" id="3.40.225.10">
    <property type="entry name" value="Class II aldolase/adducin N-terminal domain"/>
    <property type="match status" value="1"/>
</dbReference>
<evidence type="ECO:0000256" key="3">
    <source>
        <dbReference type="ARBA" id="ARBA00010037"/>
    </source>
</evidence>
<protein>
    <recommendedName>
        <fullName evidence="4">L-ribulose-5-phosphate 4-epimerase</fullName>
        <ecNumber evidence="4">5.1.3.4</ecNumber>
    </recommendedName>
</protein>
<reference evidence="8 9" key="1">
    <citation type="journal article" date="2016" name="Nat. Commun.">
        <title>Thousands of microbial genomes shed light on interconnected biogeochemical processes in an aquifer system.</title>
        <authorList>
            <person name="Anantharaman K."/>
            <person name="Brown C.T."/>
            <person name="Hug L.A."/>
            <person name="Sharon I."/>
            <person name="Castelle C.J."/>
            <person name="Probst A.J."/>
            <person name="Thomas B.C."/>
            <person name="Singh A."/>
            <person name="Wilkins M.J."/>
            <person name="Karaoz U."/>
            <person name="Brodie E.L."/>
            <person name="Williams K.H."/>
            <person name="Hubbard S.S."/>
            <person name="Banfield J.F."/>
        </authorList>
    </citation>
    <scope>NUCLEOTIDE SEQUENCE [LARGE SCALE GENOMIC DNA]</scope>
</reference>
<dbReference type="AlphaFoldDB" id="A0A1G2MX86"/>
<gene>
    <name evidence="8" type="ORF">A3D56_00505</name>
</gene>
<dbReference type="InterPro" id="IPR001303">
    <property type="entry name" value="Aldolase_II/adducin_N"/>
</dbReference>
<evidence type="ECO:0000313" key="8">
    <source>
        <dbReference type="EMBL" id="OHA27662.1"/>
    </source>
</evidence>
<dbReference type="PANTHER" id="PTHR22789:SF8">
    <property type="entry name" value="L-RIBULOSE-5-PHOSPHATE 4-EPIMERASE SGBE"/>
    <property type="match status" value="1"/>
</dbReference>
<keyword evidence="6" id="KW-0862">Zinc</keyword>
<evidence type="ECO:0000256" key="5">
    <source>
        <dbReference type="ARBA" id="ARBA00022723"/>
    </source>
</evidence>
<dbReference type="GO" id="GO:0046872">
    <property type="term" value="F:metal ion binding"/>
    <property type="evidence" value="ECO:0007669"/>
    <property type="project" value="UniProtKB-KW"/>
</dbReference>